<sequence length="518" mass="56936">MLQTGFRIQPNWDKALSENEKYIWFHQYDTVSTKYHKLENRGFSLVPDNQDVFCDLVTPKLLKLSSENPVINKFFQCPDSSFDVLSGISRNAGHNSGTCNHQPRPHTFSFDVSASGEHFIASFTGSSVNLYETITGNIRRSLEGHVGDVYTCKFFPSGLVALTAGSDMQLKIWCLITGRCAASLGLNCTNSNNKNEPGGHRTGILDTAIIDRGRNIASIDRLGWLRLWDVATQTCISAIPVTLSAIKPRTVSLTVLEETTCLAIRKHPSLPIQTADLINPDSCQFPAVYKNTSEFSCIVYLLLYYLTVQETSSTTAQEVATSDALIAVGTGTNASVRLYELGARQKGCVAQCTLPSASGSVEACAFPEDIPIPFSKEIQFIDVPRSCVSSFMDYGIFAGGQQGELASWDIRQTNNRYGNEKGTVQQIRVCRRPNCQYLLLVVSRNDGRTLVYPYDPATAHSDAQIPTSLELTGVNCEPICGLSMVYKPSGEIGVWNAARGGTVNHYTKLLDEITFKNL</sequence>
<evidence type="ECO:0000256" key="3">
    <source>
        <dbReference type="ARBA" id="ARBA00022942"/>
    </source>
</evidence>
<keyword evidence="1 5" id="KW-0853">WD repeat</keyword>
<feature type="repeat" description="WD" evidence="5">
    <location>
        <begin position="142"/>
        <end position="183"/>
    </location>
</feature>
<dbReference type="GO" id="GO:0000502">
    <property type="term" value="C:proteasome complex"/>
    <property type="evidence" value="ECO:0007669"/>
    <property type="project" value="UniProtKB-KW"/>
</dbReference>
<keyword evidence="2" id="KW-0677">Repeat</keyword>
<evidence type="ECO:0000256" key="1">
    <source>
        <dbReference type="ARBA" id="ARBA00022574"/>
    </source>
</evidence>
<evidence type="ECO:0000313" key="7">
    <source>
        <dbReference type="WBParaSite" id="SMTH1_94930.1"/>
    </source>
</evidence>
<accession>A0AA85C2T2</accession>
<dbReference type="PROSITE" id="PS50082">
    <property type="entry name" value="WD_REPEATS_2"/>
    <property type="match status" value="1"/>
</dbReference>
<dbReference type="PANTHER" id="PTHR19857">
    <property type="entry name" value="MITOCHONDRIAL DIVISION PROTEIN 1-RELATED"/>
    <property type="match status" value="1"/>
</dbReference>
<dbReference type="PANTHER" id="PTHR19857:SF19">
    <property type="entry name" value="26S PROTEASOME REGULATORY SUBUNIT RPN14"/>
    <property type="match status" value="1"/>
</dbReference>
<dbReference type="Proteomes" id="UP000050791">
    <property type="component" value="Unassembled WGS sequence"/>
</dbReference>
<evidence type="ECO:0000313" key="6">
    <source>
        <dbReference type="Proteomes" id="UP000050791"/>
    </source>
</evidence>
<dbReference type="SMART" id="SM00320">
    <property type="entry name" value="WD40"/>
    <property type="match status" value="3"/>
</dbReference>
<dbReference type="InterPro" id="IPR015943">
    <property type="entry name" value="WD40/YVTN_repeat-like_dom_sf"/>
</dbReference>
<dbReference type="InterPro" id="IPR051179">
    <property type="entry name" value="WD_repeat_multifunction"/>
</dbReference>
<reference evidence="7" key="1">
    <citation type="submission" date="2023-11" db="UniProtKB">
        <authorList>
            <consortium name="WormBaseParasite"/>
        </authorList>
    </citation>
    <scope>IDENTIFICATION</scope>
</reference>
<organism evidence="6 7">
    <name type="scientific">Schistosoma mattheei</name>
    <dbReference type="NCBI Taxonomy" id="31246"/>
    <lineage>
        <taxon>Eukaryota</taxon>
        <taxon>Metazoa</taxon>
        <taxon>Spiralia</taxon>
        <taxon>Lophotrochozoa</taxon>
        <taxon>Platyhelminthes</taxon>
        <taxon>Trematoda</taxon>
        <taxon>Digenea</taxon>
        <taxon>Strigeidida</taxon>
        <taxon>Schistosomatoidea</taxon>
        <taxon>Schistosomatidae</taxon>
        <taxon>Schistosoma</taxon>
    </lineage>
</organism>
<keyword evidence="3" id="KW-0647">Proteasome</keyword>
<dbReference type="AlphaFoldDB" id="A0AA85C2T2"/>
<dbReference type="Pfam" id="PF00400">
    <property type="entry name" value="WD40"/>
    <property type="match status" value="1"/>
</dbReference>
<protein>
    <recommendedName>
        <fullName evidence="8">WD_REPEATS_REGION domain-containing protein</fullName>
    </recommendedName>
</protein>
<evidence type="ECO:0000256" key="4">
    <source>
        <dbReference type="ARBA" id="ARBA00038321"/>
    </source>
</evidence>
<evidence type="ECO:0008006" key="8">
    <source>
        <dbReference type="Google" id="ProtNLM"/>
    </source>
</evidence>
<evidence type="ECO:0000256" key="5">
    <source>
        <dbReference type="PROSITE-ProRule" id="PRU00221"/>
    </source>
</evidence>
<dbReference type="Gene3D" id="2.130.10.10">
    <property type="entry name" value="YVTN repeat-like/Quinoprotein amine dehydrogenase"/>
    <property type="match status" value="1"/>
</dbReference>
<dbReference type="SUPFAM" id="SSF50978">
    <property type="entry name" value="WD40 repeat-like"/>
    <property type="match status" value="1"/>
</dbReference>
<proteinExistence type="inferred from homology"/>
<dbReference type="InterPro" id="IPR036322">
    <property type="entry name" value="WD40_repeat_dom_sf"/>
</dbReference>
<dbReference type="InterPro" id="IPR001680">
    <property type="entry name" value="WD40_rpt"/>
</dbReference>
<evidence type="ECO:0000256" key="2">
    <source>
        <dbReference type="ARBA" id="ARBA00022737"/>
    </source>
</evidence>
<dbReference type="PROSITE" id="PS50294">
    <property type="entry name" value="WD_REPEATS_REGION"/>
    <property type="match status" value="1"/>
</dbReference>
<dbReference type="WBParaSite" id="SMTH1_94930.1">
    <property type="protein sequence ID" value="SMTH1_94930.1"/>
    <property type="gene ID" value="SMTH1_94930"/>
</dbReference>
<name>A0AA85C2T2_9TREM</name>
<comment type="similarity">
    <text evidence="4">Belongs to the WD repeat PAAF1/RPN14 family.</text>
</comment>